<feature type="coiled-coil region" evidence="1">
    <location>
        <begin position="190"/>
        <end position="217"/>
    </location>
</feature>
<organism evidence="2 3">
    <name type="scientific">Biomphalaria pfeifferi</name>
    <name type="common">Bloodfluke planorb</name>
    <name type="synonym">Freshwater snail</name>
    <dbReference type="NCBI Taxonomy" id="112525"/>
    <lineage>
        <taxon>Eukaryota</taxon>
        <taxon>Metazoa</taxon>
        <taxon>Spiralia</taxon>
        <taxon>Lophotrochozoa</taxon>
        <taxon>Mollusca</taxon>
        <taxon>Gastropoda</taxon>
        <taxon>Heterobranchia</taxon>
        <taxon>Euthyneura</taxon>
        <taxon>Panpulmonata</taxon>
        <taxon>Hygrophila</taxon>
        <taxon>Lymnaeoidea</taxon>
        <taxon>Planorbidae</taxon>
        <taxon>Biomphalaria</taxon>
    </lineage>
</organism>
<proteinExistence type="predicted"/>
<protein>
    <submittedName>
        <fullName evidence="2">Lamin-like protein</fullName>
    </submittedName>
</protein>
<reference evidence="2" key="1">
    <citation type="journal article" date="2023" name="PLoS Negl. Trop. Dis.">
        <title>A genome sequence for Biomphalaria pfeifferi, the major vector snail for the human-infecting parasite Schistosoma mansoni.</title>
        <authorList>
            <person name="Bu L."/>
            <person name="Lu L."/>
            <person name="Laidemitt M.R."/>
            <person name="Zhang S.M."/>
            <person name="Mutuku M."/>
            <person name="Mkoji G."/>
            <person name="Steinauer M."/>
            <person name="Loker E.S."/>
        </authorList>
    </citation>
    <scope>NUCLEOTIDE SEQUENCE</scope>
    <source>
        <strain evidence="2">KasaAsao</strain>
    </source>
</reference>
<reference evidence="2" key="2">
    <citation type="submission" date="2023-04" db="EMBL/GenBank/DDBJ databases">
        <authorList>
            <person name="Bu L."/>
            <person name="Lu L."/>
            <person name="Laidemitt M.R."/>
            <person name="Zhang S.M."/>
            <person name="Mutuku M."/>
            <person name="Mkoji G."/>
            <person name="Steinauer M."/>
            <person name="Loker E.S."/>
        </authorList>
    </citation>
    <scope>NUCLEOTIDE SEQUENCE</scope>
    <source>
        <strain evidence="2">KasaAsao</strain>
        <tissue evidence="2">Whole Snail</tissue>
    </source>
</reference>
<keyword evidence="3" id="KW-1185">Reference proteome</keyword>
<evidence type="ECO:0000256" key="1">
    <source>
        <dbReference type="SAM" id="Coils"/>
    </source>
</evidence>
<evidence type="ECO:0000313" key="2">
    <source>
        <dbReference type="EMBL" id="KAK0058228.1"/>
    </source>
</evidence>
<accession>A0AAD8BPB5</accession>
<feature type="non-terminal residue" evidence="2">
    <location>
        <position position="274"/>
    </location>
</feature>
<dbReference type="EMBL" id="JASAOG010000049">
    <property type="protein sequence ID" value="KAK0058228.1"/>
    <property type="molecule type" value="Genomic_DNA"/>
</dbReference>
<evidence type="ECO:0000313" key="3">
    <source>
        <dbReference type="Proteomes" id="UP001233172"/>
    </source>
</evidence>
<feature type="coiled-coil region" evidence="1">
    <location>
        <begin position="100"/>
        <end position="148"/>
    </location>
</feature>
<feature type="coiled-coil region" evidence="1">
    <location>
        <begin position="10"/>
        <end position="37"/>
    </location>
</feature>
<dbReference type="Proteomes" id="UP001233172">
    <property type="component" value="Unassembled WGS sequence"/>
</dbReference>
<comment type="caution">
    <text evidence="2">The sequence shown here is derived from an EMBL/GenBank/DDBJ whole genome shotgun (WGS) entry which is preliminary data.</text>
</comment>
<dbReference type="AlphaFoldDB" id="A0AAD8BPB5"/>
<gene>
    <name evidence="2" type="ORF">Bpfe_012229</name>
</gene>
<name>A0AAD8BPB5_BIOPF</name>
<sequence>MRNSRHVKIITSHVENLEDLKSQLETIQTNVLTVIEKAELWIEEKEKDFSFLEMSQFLTNETSKFIMKCHNIASDNNESARAISTSGVALETLLSGSCTSNRDEKEFEIVKERLEKMEKTILTHSRKYKTVHQKLKALENETNQKEQIDWIMQELNYASEFMTQIQSENKLLTERITSHEHTVSKLNGVSESWQLKQKRLEEQIDQLQKTTQTNEKSSSMKIEELGKEVHDTNLTLNSSERKFVALKDSVTDLAIKVGDVSSEMQTLCNKVEEI</sequence>
<keyword evidence="1" id="KW-0175">Coiled coil</keyword>